<dbReference type="EMBL" id="JASDAP010000006">
    <property type="protein sequence ID" value="KAK1901162.1"/>
    <property type="molecule type" value="Genomic_DNA"/>
</dbReference>
<feature type="non-terminal residue" evidence="3">
    <location>
        <position position="1"/>
    </location>
</feature>
<dbReference type="Pfam" id="PF10488">
    <property type="entry name" value="PP1c_bdg"/>
    <property type="match status" value="1"/>
</dbReference>
<name>A0AAD9FFV5_DISEL</name>
<proteinExistence type="inferred from homology"/>
<dbReference type="GO" id="GO:0019888">
    <property type="term" value="F:protein phosphatase regulator activity"/>
    <property type="evidence" value="ECO:0007669"/>
    <property type="project" value="TreeGrafter"/>
</dbReference>
<dbReference type="InterPro" id="IPR019523">
    <property type="entry name" value="Prot_Pase1_reg-su15A/B_C"/>
</dbReference>
<evidence type="ECO:0000259" key="2">
    <source>
        <dbReference type="Pfam" id="PF10488"/>
    </source>
</evidence>
<comment type="caution">
    <text evidence="3">The sequence shown here is derived from an EMBL/GenBank/DDBJ whole genome shotgun (WGS) entry which is preliminary data.</text>
</comment>
<evidence type="ECO:0000313" key="3">
    <source>
        <dbReference type="EMBL" id="KAK1901162.1"/>
    </source>
</evidence>
<accession>A0AAD9FFV5</accession>
<reference evidence="3" key="1">
    <citation type="submission" date="2023-04" db="EMBL/GenBank/DDBJ databases">
        <title>Chromosome-level genome of Chaenocephalus aceratus.</title>
        <authorList>
            <person name="Park H."/>
        </authorList>
    </citation>
    <scope>NUCLEOTIDE SEQUENCE</scope>
    <source>
        <strain evidence="3">DE</strain>
        <tissue evidence="3">Muscle</tissue>
    </source>
</reference>
<dbReference type="GO" id="GO:0005783">
    <property type="term" value="C:endoplasmic reticulum"/>
    <property type="evidence" value="ECO:0007669"/>
    <property type="project" value="TreeGrafter"/>
</dbReference>
<keyword evidence="4" id="KW-1185">Reference proteome</keyword>
<dbReference type="PANTHER" id="PTHR16489">
    <property type="entry name" value="GH11727P"/>
    <property type="match status" value="1"/>
</dbReference>
<feature type="domain" description="Protein phosphatase 1 regulatory subunit 15A/B C-terminal" evidence="2">
    <location>
        <begin position="4"/>
        <end position="46"/>
    </location>
</feature>
<dbReference type="GO" id="GO:0000164">
    <property type="term" value="C:protein phosphatase type 1 complex"/>
    <property type="evidence" value="ECO:0007669"/>
    <property type="project" value="TreeGrafter"/>
</dbReference>
<sequence length="55" mass="6389">RGGGETGRRGPWEQFARDRSRFLRRVHDVQLSIDYCLQPTHRHLVSLRLGTTEGN</sequence>
<evidence type="ECO:0000313" key="4">
    <source>
        <dbReference type="Proteomes" id="UP001228049"/>
    </source>
</evidence>
<comment type="similarity">
    <text evidence="1">Belongs to the PPP1R15 family.</text>
</comment>
<evidence type="ECO:0000256" key="1">
    <source>
        <dbReference type="ARBA" id="ARBA00010161"/>
    </source>
</evidence>
<dbReference type="Proteomes" id="UP001228049">
    <property type="component" value="Unassembled WGS sequence"/>
</dbReference>
<dbReference type="InterPro" id="IPR051254">
    <property type="entry name" value="PPP1R15"/>
</dbReference>
<dbReference type="AlphaFoldDB" id="A0AAD9FFV5"/>
<organism evidence="3 4">
    <name type="scientific">Dissostichus eleginoides</name>
    <name type="common">Patagonian toothfish</name>
    <name type="synonym">Dissostichus amissus</name>
    <dbReference type="NCBI Taxonomy" id="100907"/>
    <lineage>
        <taxon>Eukaryota</taxon>
        <taxon>Metazoa</taxon>
        <taxon>Chordata</taxon>
        <taxon>Craniata</taxon>
        <taxon>Vertebrata</taxon>
        <taxon>Euteleostomi</taxon>
        <taxon>Actinopterygii</taxon>
        <taxon>Neopterygii</taxon>
        <taxon>Teleostei</taxon>
        <taxon>Neoteleostei</taxon>
        <taxon>Acanthomorphata</taxon>
        <taxon>Eupercaria</taxon>
        <taxon>Perciformes</taxon>
        <taxon>Notothenioidei</taxon>
        <taxon>Nototheniidae</taxon>
        <taxon>Dissostichus</taxon>
    </lineage>
</organism>
<dbReference type="GO" id="GO:0051246">
    <property type="term" value="P:regulation of protein metabolic process"/>
    <property type="evidence" value="ECO:0007669"/>
    <property type="project" value="UniProtKB-ARBA"/>
</dbReference>
<protein>
    <submittedName>
        <fullName evidence="3">Protein phosphatase 1 regulatory subunit 15B</fullName>
    </submittedName>
</protein>
<gene>
    <name evidence="3" type="ORF">KUDE01_004133</name>
</gene>
<dbReference type="PANTHER" id="PTHR16489:SF11">
    <property type="entry name" value="PROTEIN PHOSPHATASE 1 REGULATORY SUBUNIT 15B"/>
    <property type="match status" value="1"/>
</dbReference>
<dbReference type="GO" id="GO:0034976">
    <property type="term" value="P:response to endoplasmic reticulum stress"/>
    <property type="evidence" value="ECO:0007669"/>
    <property type="project" value="TreeGrafter"/>
</dbReference>